<accession>A0A2S3UVW3</accession>
<evidence type="ECO:0000256" key="1">
    <source>
        <dbReference type="SAM" id="Phobius"/>
    </source>
</evidence>
<evidence type="ECO:0000313" key="2">
    <source>
        <dbReference type="EMBL" id="POF31693.1"/>
    </source>
</evidence>
<name>A0A2S3UVW3_9HYPH</name>
<sequence>MTDFELSDFESPLFHQLIGCSLLLVVLFGLAHNVFLSVGDPFSGNLPSTHPVTAAGFLVLACAILFRPEWDSSVWIRGGLSWIFIALCVLRILEALYPSHLSAFTGGHIVVALETVGLYGRFSVETALFLLCCFAYELAPERQMAVKLLAVSCSLAVLSLGLIETAYSFFLWGNGLSLITQVAMILVCLDLIYRLRDQLPFHSVFRTARSSFYFQFTVLALYLLPIIMGAVLLHKFEISPAFRTPFEFAFAGTSWLLLCLALVLGLYLDNRKHEQGFVRLRDQGNLPDRVSRGNDGLHGFDHIP</sequence>
<evidence type="ECO:0000313" key="3">
    <source>
        <dbReference type="Proteomes" id="UP000236959"/>
    </source>
</evidence>
<dbReference type="Proteomes" id="UP000236959">
    <property type="component" value="Unassembled WGS sequence"/>
</dbReference>
<feature type="transmembrane region" description="Helical" evidence="1">
    <location>
        <begin position="169"/>
        <end position="192"/>
    </location>
</feature>
<keyword evidence="1" id="KW-1133">Transmembrane helix</keyword>
<feature type="transmembrane region" description="Helical" evidence="1">
    <location>
        <begin position="78"/>
        <end position="98"/>
    </location>
</feature>
<reference evidence="2 3" key="1">
    <citation type="submission" date="2018-01" db="EMBL/GenBank/DDBJ databases">
        <title>Genomic Encyclopedia of Archaeal and Bacterial Type Strains, Phase II (KMG-II): from individual species to whole genera.</title>
        <authorList>
            <person name="Goeker M."/>
        </authorList>
    </citation>
    <scope>NUCLEOTIDE SEQUENCE [LARGE SCALE GENOMIC DNA]</scope>
    <source>
        <strain evidence="2 3">DSM 17023</strain>
    </source>
</reference>
<dbReference type="RefSeq" id="WP_103222630.1">
    <property type="nucleotide sequence ID" value="NZ_PPCN01000004.1"/>
</dbReference>
<dbReference type="EMBL" id="PPCN01000004">
    <property type="protein sequence ID" value="POF31693.1"/>
    <property type="molecule type" value="Genomic_DNA"/>
</dbReference>
<keyword evidence="3" id="KW-1185">Reference proteome</keyword>
<keyword evidence="1" id="KW-0812">Transmembrane</keyword>
<protein>
    <submittedName>
        <fullName evidence="2">Uncharacterized protein</fullName>
    </submittedName>
</protein>
<feature type="transmembrane region" description="Helical" evidence="1">
    <location>
        <begin position="212"/>
        <end position="236"/>
    </location>
</feature>
<keyword evidence="1" id="KW-0472">Membrane</keyword>
<organism evidence="2 3">
    <name type="scientific">Roseibium marinum</name>
    <dbReference type="NCBI Taxonomy" id="281252"/>
    <lineage>
        <taxon>Bacteria</taxon>
        <taxon>Pseudomonadati</taxon>
        <taxon>Pseudomonadota</taxon>
        <taxon>Alphaproteobacteria</taxon>
        <taxon>Hyphomicrobiales</taxon>
        <taxon>Stappiaceae</taxon>
        <taxon>Roseibium</taxon>
    </lineage>
</organism>
<comment type="caution">
    <text evidence="2">The sequence shown here is derived from an EMBL/GenBank/DDBJ whole genome shotgun (WGS) entry which is preliminary data.</text>
</comment>
<dbReference type="AlphaFoldDB" id="A0A2S3UVW3"/>
<dbReference type="OrthoDB" id="7675603at2"/>
<feature type="transmembrane region" description="Helical" evidence="1">
    <location>
        <begin position="118"/>
        <end position="138"/>
    </location>
</feature>
<feature type="transmembrane region" description="Helical" evidence="1">
    <location>
        <begin position="145"/>
        <end position="163"/>
    </location>
</feature>
<feature type="transmembrane region" description="Helical" evidence="1">
    <location>
        <begin position="248"/>
        <end position="268"/>
    </location>
</feature>
<gene>
    <name evidence="2" type="ORF">CLV41_104263</name>
</gene>
<proteinExistence type="predicted"/>
<feature type="transmembrane region" description="Helical" evidence="1">
    <location>
        <begin position="48"/>
        <end position="66"/>
    </location>
</feature>
<feature type="transmembrane region" description="Helical" evidence="1">
    <location>
        <begin position="12"/>
        <end position="36"/>
    </location>
</feature>